<keyword evidence="5" id="KW-0552">Olfaction</keyword>
<evidence type="ECO:0000313" key="11">
    <source>
        <dbReference type="EMBL" id="KAH0819313.1"/>
    </source>
</evidence>
<organism evidence="11 12">
    <name type="scientific">Tenebrio molitor</name>
    <name type="common">Yellow mealworm beetle</name>
    <dbReference type="NCBI Taxonomy" id="7067"/>
    <lineage>
        <taxon>Eukaryota</taxon>
        <taxon>Metazoa</taxon>
        <taxon>Ecdysozoa</taxon>
        <taxon>Arthropoda</taxon>
        <taxon>Hexapoda</taxon>
        <taxon>Insecta</taxon>
        <taxon>Pterygota</taxon>
        <taxon>Neoptera</taxon>
        <taxon>Endopterygota</taxon>
        <taxon>Coleoptera</taxon>
        <taxon>Polyphaga</taxon>
        <taxon>Cucujiformia</taxon>
        <taxon>Tenebrionidae</taxon>
        <taxon>Tenebrio</taxon>
    </lineage>
</organism>
<evidence type="ECO:0000256" key="2">
    <source>
        <dbReference type="ARBA" id="ARBA00022475"/>
    </source>
</evidence>
<feature type="transmembrane region" description="Helical" evidence="10">
    <location>
        <begin position="535"/>
        <end position="559"/>
    </location>
</feature>
<feature type="transmembrane region" description="Helical" evidence="10">
    <location>
        <begin position="127"/>
        <end position="148"/>
    </location>
</feature>
<feature type="transmembrane region" description="Helical" evidence="10">
    <location>
        <begin position="184"/>
        <end position="212"/>
    </location>
</feature>
<dbReference type="GO" id="GO:0007165">
    <property type="term" value="P:signal transduction"/>
    <property type="evidence" value="ECO:0007669"/>
    <property type="project" value="UniProtKB-KW"/>
</dbReference>
<evidence type="ECO:0008006" key="13">
    <source>
        <dbReference type="Google" id="ProtNLM"/>
    </source>
</evidence>
<feature type="transmembrane region" description="Helical" evidence="10">
    <location>
        <begin position="643"/>
        <end position="661"/>
    </location>
</feature>
<evidence type="ECO:0000256" key="7">
    <source>
        <dbReference type="ARBA" id="ARBA00023136"/>
    </source>
</evidence>
<gene>
    <name evidence="11" type="ORF">GEV33_003478</name>
</gene>
<dbReference type="PANTHER" id="PTHR21137:SF35">
    <property type="entry name" value="ODORANT RECEPTOR 19A-RELATED"/>
    <property type="match status" value="1"/>
</dbReference>
<comment type="caution">
    <text evidence="11">The sequence shown here is derived from an EMBL/GenBank/DDBJ whole genome shotgun (WGS) entry which is preliminary data.</text>
</comment>
<evidence type="ECO:0000256" key="6">
    <source>
        <dbReference type="ARBA" id="ARBA00022989"/>
    </source>
</evidence>
<feature type="transmembrane region" description="Helical" evidence="10">
    <location>
        <begin position="505"/>
        <end position="523"/>
    </location>
</feature>
<evidence type="ECO:0000256" key="9">
    <source>
        <dbReference type="ARBA" id="ARBA00023224"/>
    </source>
</evidence>
<feature type="transmembrane region" description="Helical" evidence="10">
    <location>
        <begin position="265"/>
        <end position="286"/>
    </location>
</feature>
<dbReference type="GO" id="GO:0004984">
    <property type="term" value="F:olfactory receptor activity"/>
    <property type="evidence" value="ECO:0007669"/>
    <property type="project" value="InterPro"/>
</dbReference>
<dbReference type="GO" id="GO:0005886">
    <property type="term" value="C:plasma membrane"/>
    <property type="evidence" value="ECO:0007669"/>
    <property type="project" value="UniProtKB-SubCell"/>
</dbReference>
<keyword evidence="12" id="KW-1185">Reference proteome</keyword>
<accession>A0A8J6HS90</accession>
<feature type="transmembrane region" description="Helical" evidence="10">
    <location>
        <begin position="727"/>
        <end position="748"/>
    </location>
</feature>
<feature type="transmembrane region" description="Helical" evidence="10">
    <location>
        <begin position="383"/>
        <end position="405"/>
    </location>
</feature>
<dbReference type="EMBL" id="JABDTM020014874">
    <property type="protein sequence ID" value="KAH0819313.1"/>
    <property type="molecule type" value="Genomic_DNA"/>
</dbReference>
<comment type="subcellular location">
    <subcellularLocation>
        <location evidence="1">Cell membrane</location>
        <topology evidence="1">Multi-pass membrane protein</topology>
    </subcellularLocation>
</comment>
<dbReference type="InterPro" id="IPR004117">
    <property type="entry name" value="7tm6_olfct_rcpt"/>
</dbReference>
<proteinExistence type="predicted"/>
<evidence type="ECO:0000256" key="8">
    <source>
        <dbReference type="ARBA" id="ARBA00023170"/>
    </source>
</evidence>
<sequence>MSDGKHTYLKFTVNTLRLLSMWPQEGSRCSSFLKQYYVTSILTVTILPVVADMMTQFFEETVSLTDVIENVIALTALLGVIYISFCFIKNKNSIRALIEDLAQFEAFSPMSLIHSTEKSAQFYTKLFIFYGLVGNFCYGLMPLLHYRVCQKNKTFHMLKYGIPCGMVTRYVLPFRYDTSPLKQLLIVTVIVECTLATTIIMSVTMLICGVLIHLTSHLKRLKTLIADLSFCPQEELHEKVRFCVRFHVALVDYATRSDLCFNKMMLLHVSWTGFVISVLGFEIIMTDDVTEALRFGMHLAGWLGMLYVVCHYGQTLMDEMWIRDLPLSWHYQEKQQLTTPTNINRSNTQLTRTMSHDYLKFFVKTLTVLNMWPRNHSTTIKQYYVTTIVTITTFPILADLISQFYEDDTSFASVNENFVALSALYGVMYVSTCFIRRKSEIVALVRDLQKFEDYSPKSLIEETDKSVGFYTKLFIVYGIVGNVCYGLLPVLGYRSCQNDRSSHMTRFGIPCGLVVRFLMPFRFDYSPLAELVALYEITICILVTTVIIVITMLICGVLMHTTAQLGHLKGMILEMSSVTDRDVLEGRMRLCVKYHTAIVDYATRADQAFNQMMLLHITWTSFIISILGFEITTTPDYVEAFRFFLHLSGWLGMLFIVCYYGQAIMDESSAISDAIYSFHWYEKESSMQKYVILILLRSQKALTLKACGLKVMSLATFLGVECDLECCCMLICVFSGFVLGLFVLYVALETEAHAVSDREVNLVLAQSPNFYPSNVGSSKSLRHLTRYGCSA</sequence>
<evidence type="ECO:0000256" key="5">
    <source>
        <dbReference type="ARBA" id="ARBA00022725"/>
    </source>
</evidence>
<keyword evidence="8" id="KW-0675">Receptor</keyword>
<keyword evidence="3" id="KW-0716">Sensory transduction</keyword>
<reference evidence="11" key="1">
    <citation type="journal article" date="2020" name="J Insects Food Feed">
        <title>The yellow mealworm (Tenebrio molitor) genome: a resource for the emerging insects as food and feed industry.</title>
        <authorList>
            <person name="Eriksson T."/>
            <person name="Andere A."/>
            <person name="Kelstrup H."/>
            <person name="Emery V."/>
            <person name="Picard C."/>
        </authorList>
    </citation>
    <scope>NUCLEOTIDE SEQUENCE</scope>
    <source>
        <strain evidence="11">Stoneville</strain>
        <tissue evidence="11">Whole head</tissue>
    </source>
</reference>
<evidence type="ECO:0000313" key="12">
    <source>
        <dbReference type="Proteomes" id="UP000719412"/>
    </source>
</evidence>
<dbReference type="GO" id="GO:0005549">
    <property type="term" value="F:odorant binding"/>
    <property type="evidence" value="ECO:0007669"/>
    <property type="project" value="InterPro"/>
</dbReference>
<protein>
    <recommendedName>
        <fullName evidence="13">Odorant receptor</fullName>
    </recommendedName>
</protein>
<reference evidence="11" key="2">
    <citation type="submission" date="2021-08" db="EMBL/GenBank/DDBJ databases">
        <authorList>
            <person name="Eriksson T."/>
        </authorList>
    </citation>
    <scope>NUCLEOTIDE SEQUENCE</scope>
    <source>
        <strain evidence="11">Stoneville</strain>
        <tissue evidence="11">Whole head</tissue>
    </source>
</reference>
<dbReference type="Pfam" id="PF02949">
    <property type="entry name" value="7tm_6"/>
    <property type="match status" value="2"/>
</dbReference>
<feature type="transmembrane region" description="Helical" evidence="10">
    <location>
        <begin position="292"/>
        <end position="313"/>
    </location>
</feature>
<dbReference type="AlphaFoldDB" id="A0A8J6HS90"/>
<feature type="transmembrane region" description="Helical" evidence="10">
    <location>
        <begin position="613"/>
        <end position="631"/>
    </location>
</feature>
<feature type="transmembrane region" description="Helical" evidence="10">
    <location>
        <begin position="70"/>
        <end position="88"/>
    </location>
</feature>
<keyword evidence="7 10" id="KW-0472">Membrane</keyword>
<evidence type="ECO:0000256" key="4">
    <source>
        <dbReference type="ARBA" id="ARBA00022692"/>
    </source>
</evidence>
<feature type="transmembrane region" description="Helical" evidence="10">
    <location>
        <begin position="36"/>
        <end position="58"/>
    </location>
</feature>
<dbReference type="Proteomes" id="UP000719412">
    <property type="component" value="Unassembled WGS sequence"/>
</dbReference>
<keyword evidence="6 10" id="KW-1133">Transmembrane helix</keyword>
<keyword evidence="9" id="KW-0807">Transducer</keyword>
<evidence type="ECO:0000256" key="10">
    <source>
        <dbReference type="SAM" id="Phobius"/>
    </source>
</evidence>
<keyword evidence="4 10" id="KW-0812">Transmembrane</keyword>
<name>A0A8J6HS90_TENMO</name>
<keyword evidence="2" id="KW-1003">Cell membrane</keyword>
<evidence type="ECO:0000256" key="3">
    <source>
        <dbReference type="ARBA" id="ARBA00022606"/>
    </source>
</evidence>
<feature type="transmembrane region" description="Helical" evidence="10">
    <location>
        <begin position="474"/>
        <end position="493"/>
    </location>
</feature>
<dbReference type="PANTHER" id="PTHR21137">
    <property type="entry name" value="ODORANT RECEPTOR"/>
    <property type="match status" value="1"/>
</dbReference>
<evidence type="ECO:0000256" key="1">
    <source>
        <dbReference type="ARBA" id="ARBA00004651"/>
    </source>
</evidence>